<dbReference type="InterPro" id="IPR004985">
    <property type="entry name" value="Adeno_E3-15"/>
</dbReference>
<evidence type="ECO:0000256" key="4">
    <source>
        <dbReference type="ARBA" id="ARBA00022615"/>
    </source>
</evidence>
<keyword evidence="5" id="KW-1119">Modulation of host cell apoptosis by virus</keyword>
<comment type="similarity">
    <text evidence="1">Belongs to the adenoviridae E3_15 family.</text>
</comment>
<dbReference type="EMBL" id="HQ605912">
    <property type="protein sequence ID" value="AEF59064.1"/>
    <property type="molecule type" value="Genomic_DNA"/>
</dbReference>
<dbReference type="Pfam" id="PF03307">
    <property type="entry name" value="Adeno_E3_15_3"/>
    <property type="match status" value="1"/>
</dbReference>
<evidence type="ECO:0000256" key="3">
    <source>
        <dbReference type="ARBA" id="ARBA00022581"/>
    </source>
</evidence>
<keyword evidence="7" id="KW-1185">Reference proteome</keyword>
<dbReference type="GO" id="GO:0052031">
    <property type="term" value="P:symbiont-mediated perturbation of host defense response"/>
    <property type="evidence" value="ECO:0007669"/>
    <property type="project" value="InterPro"/>
</dbReference>
<dbReference type="GO" id="GO:0033668">
    <property type="term" value="P:symbiont-mediated suppression of host apoptosis"/>
    <property type="evidence" value="ECO:0007669"/>
    <property type="project" value="UniProtKB-KW"/>
</dbReference>
<keyword evidence="4" id="KW-1085">Inhibition of host caspases by virus</keyword>
<evidence type="ECO:0000256" key="2">
    <source>
        <dbReference type="ARBA" id="ARBA00022518"/>
    </source>
</evidence>
<reference evidence="6 7" key="1">
    <citation type="journal article" date="2009" name="PLoS Pathog.">
        <title>Isolation and characterization of adenoviruses persistently shed from the gastrointestinal tract of non-human primates.</title>
        <authorList>
            <person name="Roy S."/>
            <person name="Vandenberghe L.H."/>
            <person name="Kryazhimskiy S."/>
            <person name="Grant R."/>
            <person name="Calcedo R."/>
            <person name="Yuan X."/>
            <person name="Keough M."/>
            <person name="Sandhu A."/>
            <person name="Wang Q."/>
            <person name="Medina-Jaszek C.A."/>
            <person name="Plotkin J.B."/>
            <person name="Wilson J.M."/>
        </authorList>
    </citation>
    <scope>NUCLEOTIDE SEQUENCE [LARGE SCALE GENOMIC DNA]</scope>
    <source>
        <strain evidence="6">ATCC VR-541</strain>
    </source>
</reference>
<evidence type="ECO:0000256" key="1">
    <source>
        <dbReference type="ARBA" id="ARBA00005829"/>
    </source>
</evidence>
<keyword evidence="2" id="KW-0244">Early protein</keyword>
<evidence type="ECO:0000313" key="7">
    <source>
        <dbReference type="Proteomes" id="UP000169225"/>
    </source>
</evidence>
<evidence type="ECO:0000256" key="5">
    <source>
        <dbReference type="ARBA" id="ARBA00023323"/>
    </source>
</evidence>
<dbReference type="Proteomes" id="UP000169225">
    <property type="component" value="Segment"/>
</dbReference>
<dbReference type="GeneID" id="14697814"/>
<dbReference type="OrthoDB" id="26753at10239"/>
<protein>
    <submittedName>
        <fullName evidence="6">E3 14.7K</fullName>
    </submittedName>
</protein>
<sequence length="126" mass="14439">MSELELDGVQSEQRAIFIKYRSKEQELKNKELQSIKNTHQCKKGLFCTVKQAHLYYEILQGNDHELQYHIPSQRQTCVFLIGTSPIKVTQTKGDTKGSIRCSCCLSECLYCLVKTLCGLHDSVPFH</sequence>
<name>F6KSV9_9ADEN</name>
<proteinExistence type="inferred from homology"/>
<dbReference type="KEGG" id="vg:14697814"/>
<dbReference type="RefSeq" id="YP_007518089.1">
    <property type="nucleotide sequence ID" value="NC_020485.1"/>
</dbReference>
<evidence type="ECO:0000313" key="6">
    <source>
        <dbReference type="EMBL" id="AEF59064.1"/>
    </source>
</evidence>
<organism evidence="6 7">
    <name type="scientific">Simian adenovirus 20</name>
    <dbReference type="NCBI Taxonomy" id="585059"/>
    <lineage>
        <taxon>Viruses</taxon>
        <taxon>Varidnaviria</taxon>
        <taxon>Bamfordvirae</taxon>
        <taxon>Preplasmiviricota</taxon>
        <taxon>Polisuviricotina</taxon>
        <taxon>Pharingeaviricetes</taxon>
        <taxon>Rowavirales</taxon>
        <taxon>Adenoviridae</taxon>
        <taxon>Mastadenovirus</taxon>
        <taxon>Mastadenovirus simiavigesimum</taxon>
        <taxon>Simian mastadenovirus G</taxon>
    </lineage>
</organism>
<accession>F6KSV9</accession>
<keyword evidence="3" id="KW-0945">Host-virus interaction</keyword>